<feature type="transmembrane region" description="Helical" evidence="1">
    <location>
        <begin position="12"/>
        <end position="31"/>
    </location>
</feature>
<proteinExistence type="predicted"/>
<evidence type="ECO:0000313" key="3">
    <source>
        <dbReference type="Proteomes" id="UP001144204"/>
    </source>
</evidence>
<reference evidence="2" key="2">
    <citation type="journal article" date="2023" name="PLoS ONE">
        <title>Philodulcilactobacillus myokoensis gen. nov., sp. nov., a fructophilic, acidophilic, and agar-phobic lactic acid bacterium isolated from fermented vegetable extracts.</title>
        <authorList>
            <person name="Kouya T."/>
            <person name="Ishiyama Y."/>
            <person name="Ohashi S."/>
            <person name="Kumakubo R."/>
            <person name="Yamazaki T."/>
            <person name="Otaki T."/>
        </authorList>
    </citation>
    <scope>NUCLEOTIDE SEQUENCE</scope>
    <source>
        <strain evidence="2">WR16-4</strain>
    </source>
</reference>
<keyword evidence="3" id="KW-1185">Reference proteome</keyword>
<protein>
    <submittedName>
        <fullName evidence="2">Uncharacterized protein</fullName>
    </submittedName>
</protein>
<keyword evidence="1" id="KW-0472">Membrane</keyword>
<sequence length="73" mass="8859">MILIYISKYFKNFKWTGGFVYCLLILVYFCLRRSRYHYDLHDCCSDHSVVNDFIYHYHADNGVISNHNEDEEI</sequence>
<keyword evidence="1" id="KW-1133">Transmembrane helix</keyword>
<dbReference type="Proteomes" id="UP001144204">
    <property type="component" value="Unassembled WGS sequence"/>
</dbReference>
<organism evidence="2 3">
    <name type="scientific">Philodulcilactobacillus myokoensis</name>
    <dbReference type="NCBI Taxonomy" id="2929573"/>
    <lineage>
        <taxon>Bacteria</taxon>
        <taxon>Bacillati</taxon>
        <taxon>Bacillota</taxon>
        <taxon>Bacilli</taxon>
        <taxon>Lactobacillales</taxon>
        <taxon>Lactobacillaceae</taxon>
        <taxon>Philodulcilactobacillus</taxon>
    </lineage>
</organism>
<keyword evidence="1" id="KW-0812">Transmembrane</keyword>
<evidence type="ECO:0000256" key="1">
    <source>
        <dbReference type="SAM" id="Phobius"/>
    </source>
</evidence>
<reference evidence="2" key="1">
    <citation type="submission" date="2022-07" db="EMBL/GenBank/DDBJ databases">
        <authorList>
            <person name="Kouya T."/>
            <person name="Ishiyama Y."/>
        </authorList>
    </citation>
    <scope>NUCLEOTIDE SEQUENCE</scope>
    <source>
        <strain evidence="2">WR16-4</strain>
    </source>
</reference>
<dbReference type="AlphaFoldDB" id="A0A9W6B3J9"/>
<accession>A0A9W6B3J9</accession>
<evidence type="ECO:0000313" key="2">
    <source>
        <dbReference type="EMBL" id="GLB47596.1"/>
    </source>
</evidence>
<name>A0A9W6B3J9_9LACO</name>
<comment type="caution">
    <text evidence="2">The sequence shown here is derived from an EMBL/GenBank/DDBJ whole genome shotgun (WGS) entry which is preliminary data.</text>
</comment>
<dbReference type="EMBL" id="BRPL01000004">
    <property type="protein sequence ID" value="GLB47596.1"/>
    <property type="molecule type" value="Genomic_DNA"/>
</dbReference>
<gene>
    <name evidence="2" type="ORF">WR164_15750</name>
</gene>